<dbReference type="RefSeq" id="WP_011523130.1">
    <property type="nucleotide sequence ID" value="NC_008009.1"/>
</dbReference>
<accession>Q1IP71</accession>
<dbReference type="GO" id="GO:0006508">
    <property type="term" value="P:proteolysis"/>
    <property type="evidence" value="ECO:0007669"/>
    <property type="project" value="UniProtKB-KW"/>
</dbReference>
<feature type="chain" id="PRO_5004191516" evidence="5">
    <location>
        <begin position="21"/>
        <end position="697"/>
    </location>
</feature>
<evidence type="ECO:0000256" key="2">
    <source>
        <dbReference type="ARBA" id="ARBA00022670"/>
    </source>
</evidence>
<dbReference type="InterPro" id="IPR001375">
    <property type="entry name" value="Peptidase_S9_cat"/>
</dbReference>
<gene>
    <name evidence="8" type="ordered locus">Acid345_2328</name>
</gene>
<dbReference type="GO" id="GO:0004252">
    <property type="term" value="F:serine-type endopeptidase activity"/>
    <property type="evidence" value="ECO:0007669"/>
    <property type="project" value="UniProtKB-EC"/>
</dbReference>
<dbReference type="EnsemblBacteria" id="ABF41329">
    <property type="protein sequence ID" value="ABF41329"/>
    <property type="gene ID" value="Acid345_2328"/>
</dbReference>
<keyword evidence="4" id="KW-0720">Serine protease</keyword>
<keyword evidence="3 8" id="KW-0378">Hydrolase</keyword>
<name>Q1IP71_KORVE</name>
<evidence type="ECO:0000256" key="5">
    <source>
        <dbReference type="SAM" id="SignalP"/>
    </source>
</evidence>
<dbReference type="AlphaFoldDB" id="Q1IP71"/>
<comment type="similarity">
    <text evidence="1">Belongs to the peptidase S9A family.</text>
</comment>
<evidence type="ECO:0000259" key="6">
    <source>
        <dbReference type="Pfam" id="PF00326"/>
    </source>
</evidence>
<dbReference type="EMBL" id="CP000360">
    <property type="protein sequence ID" value="ABF41329.1"/>
    <property type="molecule type" value="Genomic_DNA"/>
</dbReference>
<dbReference type="KEGG" id="aba:Acid345_2328"/>
<dbReference type="PANTHER" id="PTHR11757">
    <property type="entry name" value="PROTEASE FAMILY S9A OLIGOPEPTIDASE"/>
    <property type="match status" value="1"/>
</dbReference>
<dbReference type="FunFam" id="3.40.50.1820:FF:000005">
    <property type="entry name" value="Prolyl endopeptidase"/>
    <property type="match status" value="1"/>
</dbReference>
<feature type="domain" description="Peptidase S9A N-terminal" evidence="7">
    <location>
        <begin position="23"/>
        <end position="420"/>
    </location>
</feature>
<sequence>MRLALPLLLLVMTNLSPAQTATPPVAKKEPKTTEINGHTLTDNYYWLRDKPNPEVRAYLEAENVYTDSVMKPTEPLQKKLYDEMLGRIKETDVDVPYPQDGYFYYSRTEAGKQYAIRCRKKGSLDAPEQVVIDVNELAKGKKFMSLAEFEPSDDGNLLAYSTDSTGFRQYDLYVRDMRTGQDLPDHIAKTGSIAWANDNKTIFYTVEDSAKRQYRVYKHTVGNTGADDLIYEEKDERYDVYVWKSRSKGYIFLSSASHTTSEAKYIRADQPNAEWKLIEPRKQDVKYTPDHNGKFFYLTVNDTGVNYRLVKTPVDNPGKAHWQEVIPQRAETMLNRAEFFKDFYVLHTREKGLPLLRVVDITSGKSKDITFPEPAYNTMSYMNADYDTKKFRYMYTSFITPVSTYEYDVTTGESKLLKQREVPNYDGTKYKVEQLYAPARDGEKVPVSVLYAKTTKLDGKEPLYLYAYGSYGASIDINFNSNFFSLADRGVVVAIAHIRGGGEMGKAWHNAGRMMNKKNTFNDFIDSAEYLLKNNYGTKDKLVIEGRSAGGLLMGAVLNMRPDLFHAAIVGVPFVDVINTMLDESLPLTVGEFEEWGNPKEKAAFDYMYSYSPYDNIDAKPYPNMLVKTSFNDSQVMYWEPAKYVAKMRALRKDDHLVILKTNLSPAGHGGSSGRYDRIHEFAFDYAFILTQMGINE</sequence>
<dbReference type="Gene3D" id="3.40.50.1820">
    <property type="entry name" value="alpha/beta hydrolase"/>
    <property type="match status" value="1"/>
</dbReference>
<dbReference type="HOGENOM" id="CLU_011290_0_1_0"/>
<dbReference type="STRING" id="204669.Acid345_2328"/>
<dbReference type="MEROPS" id="S09.010"/>
<dbReference type="InterPro" id="IPR023302">
    <property type="entry name" value="Pept_S9A_N"/>
</dbReference>
<feature type="domain" description="Peptidase S9 prolyl oligopeptidase catalytic" evidence="6">
    <location>
        <begin position="478"/>
        <end position="694"/>
    </location>
</feature>
<dbReference type="Gene3D" id="2.130.10.120">
    <property type="entry name" value="Prolyl oligopeptidase, N-terminal domain"/>
    <property type="match status" value="1"/>
</dbReference>
<evidence type="ECO:0000256" key="1">
    <source>
        <dbReference type="ARBA" id="ARBA00005228"/>
    </source>
</evidence>
<evidence type="ECO:0000259" key="7">
    <source>
        <dbReference type="Pfam" id="PF02897"/>
    </source>
</evidence>
<dbReference type="Proteomes" id="UP000002432">
    <property type="component" value="Chromosome"/>
</dbReference>
<dbReference type="Pfam" id="PF00326">
    <property type="entry name" value="Peptidase_S9"/>
    <property type="match status" value="1"/>
</dbReference>
<proteinExistence type="inferred from homology"/>
<dbReference type="PRINTS" id="PR00862">
    <property type="entry name" value="PROLIGOPTASE"/>
</dbReference>
<dbReference type="SUPFAM" id="SSF50993">
    <property type="entry name" value="Peptidase/esterase 'gauge' domain"/>
    <property type="match status" value="1"/>
</dbReference>
<protein>
    <submittedName>
        <fullName evidence="8">Oligopeptidase B</fullName>
        <ecNumber evidence="8">3.4.21.83</ecNumber>
    </submittedName>
</protein>
<keyword evidence="9" id="KW-1185">Reference proteome</keyword>
<dbReference type="InterPro" id="IPR051543">
    <property type="entry name" value="Serine_Peptidase_S9A"/>
</dbReference>
<evidence type="ECO:0000256" key="3">
    <source>
        <dbReference type="ARBA" id="ARBA00022801"/>
    </source>
</evidence>
<keyword evidence="2" id="KW-0645">Protease</keyword>
<evidence type="ECO:0000256" key="4">
    <source>
        <dbReference type="ARBA" id="ARBA00022825"/>
    </source>
</evidence>
<evidence type="ECO:0000313" key="9">
    <source>
        <dbReference type="Proteomes" id="UP000002432"/>
    </source>
</evidence>
<dbReference type="eggNOG" id="COG1770">
    <property type="taxonomic scope" value="Bacteria"/>
</dbReference>
<dbReference type="PANTHER" id="PTHR11757:SF19">
    <property type="entry name" value="PROLYL ENDOPEPTIDASE-LIKE"/>
    <property type="match status" value="1"/>
</dbReference>
<feature type="signal peptide" evidence="5">
    <location>
        <begin position="1"/>
        <end position="20"/>
    </location>
</feature>
<organism evidence="8 9">
    <name type="scientific">Koribacter versatilis (strain Ellin345)</name>
    <dbReference type="NCBI Taxonomy" id="204669"/>
    <lineage>
        <taxon>Bacteria</taxon>
        <taxon>Pseudomonadati</taxon>
        <taxon>Acidobacteriota</taxon>
        <taxon>Terriglobia</taxon>
        <taxon>Terriglobales</taxon>
        <taxon>Candidatus Korobacteraceae</taxon>
        <taxon>Candidatus Korobacter</taxon>
    </lineage>
</organism>
<dbReference type="InterPro" id="IPR029058">
    <property type="entry name" value="AB_hydrolase_fold"/>
</dbReference>
<dbReference type="SUPFAM" id="SSF53474">
    <property type="entry name" value="alpha/beta-Hydrolases"/>
    <property type="match status" value="1"/>
</dbReference>
<dbReference type="EC" id="3.4.21.83" evidence="8"/>
<dbReference type="InterPro" id="IPR002470">
    <property type="entry name" value="Peptidase_S9A"/>
</dbReference>
<reference evidence="8 9" key="1">
    <citation type="journal article" date="2009" name="Appl. Environ. Microbiol.">
        <title>Three genomes from the phylum Acidobacteria provide insight into the lifestyles of these microorganisms in soils.</title>
        <authorList>
            <person name="Ward N.L."/>
            <person name="Challacombe J.F."/>
            <person name="Janssen P.H."/>
            <person name="Henrissat B."/>
            <person name="Coutinho P.M."/>
            <person name="Wu M."/>
            <person name="Xie G."/>
            <person name="Haft D.H."/>
            <person name="Sait M."/>
            <person name="Badger J."/>
            <person name="Barabote R.D."/>
            <person name="Bradley B."/>
            <person name="Brettin T.S."/>
            <person name="Brinkac L.M."/>
            <person name="Bruce D."/>
            <person name="Creasy T."/>
            <person name="Daugherty S.C."/>
            <person name="Davidsen T.M."/>
            <person name="DeBoy R.T."/>
            <person name="Detter J.C."/>
            <person name="Dodson R.J."/>
            <person name="Durkin A.S."/>
            <person name="Ganapathy A."/>
            <person name="Gwinn-Giglio M."/>
            <person name="Han C.S."/>
            <person name="Khouri H."/>
            <person name="Kiss H."/>
            <person name="Kothari S.P."/>
            <person name="Madupu R."/>
            <person name="Nelson K.E."/>
            <person name="Nelson W.C."/>
            <person name="Paulsen I."/>
            <person name="Penn K."/>
            <person name="Ren Q."/>
            <person name="Rosovitz M.J."/>
            <person name="Selengut J.D."/>
            <person name="Shrivastava S."/>
            <person name="Sullivan S.A."/>
            <person name="Tapia R."/>
            <person name="Thompson L.S."/>
            <person name="Watkins K.L."/>
            <person name="Yang Q."/>
            <person name="Yu C."/>
            <person name="Zafar N."/>
            <person name="Zhou L."/>
            <person name="Kuske C.R."/>
        </authorList>
    </citation>
    <scope>NUCLEOTIDE SEQUENCE [LARGE SCALE GENOMIC DNA]</scope>
    <source>
        <strain evidence="8 9">Ellin345</strain>
    </source>
</reference>
<keyword evidence="5" id="KW-0732">Signal</keyword>
<evidence type="ECO:0000313" key="8">
    <source>
        <dbReference type="EMBL" id="ABF41329.1"/>
    </source>
</evidence>
<dbReference type="Pfam" id="PF02897">
    <property type="entry name" value="Peptidase_S9_N"/>
    <property type="match status" value="1"/>
</dbReference>